<feature type="domain" description="PH" evidence="1">
    <location>
        <begin position="304"/>
        <end position="432"/>
    </location>
</feature>
<dbReference type="SUPFAM" id="SSF48065">
    <property type="entry name" value="DBL homology domain (DH-domain)"/>
    <property type="match status" value="1"/>
</dbReference>
<proteinExistence type="predicted"/>
<evidence type="ECO:0000313" key="3">
    <source>
        <dbReference type="EMBL" id="KAF9507500.1"/>
    </source>
</evidence>
<dbReference type="OrthoDB" id="2272012at2759"/>
<dbReference type="AlphaFoldDB" id="A0A9P6AKF0"/>
<organism evidence="3 4">
    <name type="scientific">Hydnum rufescens UP504</name>
    <dbReference type="NCBI Taxonomy" id="1448309"/>
    <lineage>
        <taxon>Eukaryota</taxon>
        <taxon>Fungi</taxon>
        <taxon>Dikarya</taxon>
        <taxon>Basidiomycota</taxon>
        <taxon>Agaricomycotina</taxon>
        <taxon>Agaricomycetes</taxon>
        <taxon>Cantharellales</taxon>
        <taxon>Hydnaceae</taxon>
        <taxon>Hydnum</taxon>
    </lineage>
</organism>
<feature type="domain" description="DH" evidence="2">
    <location>
        <begin position="73"/>
        <end position="269"/>
    </location>
</feature>
<dbReference type="Pfam" id="PF00621">
    <property type="entry name" value="RhoGEF"/>
    <property type="match status" value="1"/>
</dbReference>
<protein>
    <submittedName>
        <fullName evidence="3">Uncharacterized protein</fullName>
    </submittedName>
</protein>
<evidence type="ECO:0000259" key="2">
    <source>
        <dbReference type="PROSITE" id="PS50010"/>
    </source>
</evidence>
<dbReference type="InterPro" id="IPR000219">
    <property type="entry name" value="DH_dom"/>
</dbReference>
<dbReference type="InterPro" id="IPR035899">
    <property type="entry name" value="DBL_dom_sf"/>
</dbReference>
<accession>A0A9P6AKF0</accession>
<evidence type="ECO:0000259" key="1">
    <source>
        <dbReference type="PROSITE" id="PS50003"/>
    </source>
</evidence>
<dbReference type="EMBL" id="MU129079">
    <property type="protein sequence ID" value="KAF9507500.1"/>
    <property type="molecule type" value="Genomic_DNA"/>
</dbReference>
<keyword evidence="4" id="KW-1185">Reference proteome</keyword>
<dbReference type="InterPro" id="IPR052233">
    <property type="entry name" value="Rho-type_GEFs"/>
</dbReference>
<dbReference type="SMART" id="SM00325">
    <property type="entry name" value="RhoGEF"/>
    <property type="match status" value="1"/>
</dbReference>
<comment type="caution">
    <text evidence="3">The sequence shown here is derived from an EMBL/GenBank/DDBJ whole genome shotgun (WGS) entry which is preliminary data.</text>
</comment>
<dbReference type="Gene3D" id="1.20.900.10">
    <property type="entry name" value="Dbl homology (DH) domain"/>
    <property type="match status" value="2"/>
</dbReference>
<dbReference type="Gene3D" id="2.30.29.30">
    <property type="entry name" value="Pleckstrin-homology domain (PH domain)/Phosphotyrosine-binding domain (PTB)"/>
    <property type="match status" value="1"/>
</dbReference>
<sequence>MSPLPVDILPITLPGLLEWPMTVNGIFLYPLYLHTKDTYSAPDSRQPPHQYSRSSDHIPYSSPFNVSETSLGTCAELVDELLQNGILKFQEGALAEQNQEWHRLVSEEFRLSLSKSEIERQSTIFELIKSEKDYVEDVFIRPLMEASPPVITPETRLRTFRNEIFQNITDIAARHRGFSKQYPIAEDRHRRELKSNKAYAEFLQSVSRDPRLRRRDLITFISRPVTRLPRISLILEHIYKLTDPEHPDIETMPLTLTILSDFLKSTQVGIAVADARVKFWELCESLVYRPGEIIDMDLYDVQRHLVSAGVVARRNRTDFDWHGWRDVNLAVLDNYLLITSSEVRLERTFRVLVSRPIPLECLGLGSFKDAPENRREESEGGSRFLDALIKPTKPVHPFTIFHKLDFRRRYTFYAHSEASRLKWYDTLVDAIGVRKAYLDANRLAEPYETLHTQWYSPDILDDAKVPPDSRKDFSGRIVGATTFCKITTPQGRLIEDEMVYAAKSFRHTSVHALKAFSRVPTVKAGQQDGEADATATFRRYGSPFNTPKDTYGVTFLQRYLAIANSNGIVIMHPTAYVHLRPNSEILMFPDWEAPSDASPQAHGVLKARCHDARPLGLMQAGDSQLLVVYESFGCYLTKYGVPTRKCGMSFLLGQTSIEVRVAATGQLLHIIQGNEIRLVQKILLGSGPTLFARRGQKDDVDGLSDELLELLETSPVVAPPMDSSILWEEWD</sequence>
<dbReference type="GO" id="GO:0005085">
    <property type="term" value="F:guanyl-nucleotide exchange factor activity"/>
    <property type="evidence" value="ECO:0007669"/>
    <property type="project" value="InterPro"/>
</dbReference>
<dbReference type="PANTHER" id="PTHR46572">
    <property type="entry name" value="RHO1 GDP-GTP EXCHANGE PROTEIN 1-RELATED"/>
    <property type="match status" value="1"/>
</dbReference>
<dbReference type="SMART" id="SM00233">
    <property type="entry name" value="PH"/>
    <property type="match status" value="1"/>
</dbReference>
<dbReference type="PANTHER" id="PTHR46572:SF1">
    <property type="entry name" value="RHO1 GUANINE NUCLEOTIDE EXCHANGE FACTOR TUS1"/>
    <property type="match status" value="1"/>
</dbReference>
<dbReference type="InterPro" id="IPR001849">
    <property type="entry name" value="PH_domain"/>
</dbReference>
<gene>
    <name evidence="3" type="ORF">BS47DRAFT_1366615</name>
</gene>
<dbReference type="InterPro" id="IPR011993">
    <property type="entry name" value="PH-like_dom_sf"/>
</dbReference>
<reference evidence="3" key="1">
    <citation type="journal article" date="2020" name="Nat. Commun.">
        <title>Large-scale genome sequencing of mycorrhizal fungi provides insights into the early evolution of symbiotic traits.</title>
        <authorList>
            <person name="Miyauchi S."/>
            <person name="Kiss E."/>
            <person name="Kuo A."/>
            <person name="Drula E."/>
            <person name="Kohler A."/>
            <person name="Sanchez-Garcia M."/>
            <person name="Morin E."/>
            <person name="Andreopoulos B."/>
            <person name="Barry K.W."/>
            <person name="Bonito G."/>
            <person name="Buee M."/>
            <person name="Carver A."/>
            <person name="Chen C."/>
            <person name="Cichocki N."/>
            <person name="Clum A."/>
            <person name="Culley D."/>
            <person name="Crous P.W."/>
            <person name="Fauchery L."/>
            <person name="Girlanda M."/>
            <person name="Hayes R.D."/>
            <person name="Keri Z."/>
            <person name="LaButti K."/>
            <person name="Lipzen A."/>
            <person name="Lombard V."/>
            <person name="Magnuson J."/>
            <person name="Maillard F."/>
            <person name="Murat C."/>
            <person name="Nolan M."/>
            <person name="Ohm R.A."/>
            <person name="Pangilinan J."/>
            <person name="Pereira M.F."/>
            <person name="Perotto S."/>
            <person name="Peter M."/>
            <person name="Pfister S."/>
            <person name="Riley R."/>
            <person name="Sitrit Y."/>
            <person name="Stielow J.B."/>
            <person name="Szollosi G."/>
            <person name="Zifcakova L."/>
            <person name="Stursova M."/>
            <person name="Spatafora J.W."/>
            <person name="Tedersoo L."/>
            <person name="Vaario L.M."/>
            <person name="Yamada A."/>
            <person name="Yan M."/>
            <person name="Wang P."/>
            <person name="Xu J."/>
            <person name="Bruns T."/>
            <person name="Baldrian P."/>
            <person name="Vilgalys R."/>
            <person name="Dunand C."/>
            <person name="Henrissat B."/>
            <person name="Grigoriev I.V."/>
            <person name="Hibbett D."/>
            <person name="Nagy L.G."/>
            <person name="Martin F.M."/>
        </authorList>
    </citation>
    <scope>NUCLEOTIDE SEQUENCE</scope>
    <source>
        <strain evidence="3">UP504</strain>
    </source>
</reference>
<name>A0A9P6AKF0_9AGAM</name>
<dbReference type="PROSITE" id="PS50010">
    <property type="entry name" value="DH_2"/>
    <property type="match status" value="1"/>
</dbReference>
<dbReference type="SUPFAM" id="SSF50729">
    <property type="entry name" value="PH domain-like"/>
    <property type="match status" value="1"/>
</dbReference>
<dbReference type="PROSITE" id="PS50003">
    <property type="entry name" value="PH_DOMAIN"/>
    <property type="match status" value="1"/>
</dbReference>
<dbReference type="Proteomes" id="UP000886523">
    <property type="component" value="Unassembled WGS sequence"/>
</dbReference>
<evidence type="ECO:0000313" key="4">
    <source>
        <dbReference type="Proteomes" id="UP000886523"/>
    </source>
</evidence>